<dbReference type="Pfam" id="PF00805">
    <property type="entry name" value="Pentapeptide"/>
    <property type="match status" value="1"/>
</dbReference>
<dbReference type="SUPFAM" id="SSF141571">
    <property type="entry name" value="Pentapeptide repeat-like"/>
    <property type="match status" value="1"/>
</dbReference>
<gene>
    <name evidence="1" type="ORF">CBP12_02105</name>
</gene>
<dbReference type="EMBL" id="CP021376">
    <property type="protein sequence ID" value="ART79086.1"/>
    <property type="molecule type" value="Genomic_DNA"/>
</dbReference>
<accession>A0A1Y0CVX9</accession>
<dbReference type="InterPro" id="IPR052949">
    <property type="entry name" value="PA_immunity-related"/>
</dbReference>
<dbReference type="PANTHER" id="PTHR42999:SF1">
    <property type="entry name" value="PENTAPEPTIDE REPEAT-CONTAINING PROTEIN"/>
    <property type="match status" value="1"/>
</dbReference>
<dbReference type="InterPro" id="IPR001646">
    <property type="entry name" value="5peptide_repeat"/>
</dbReference>
<dbReference type="KEGG" id="ocm:CBP12_02105"/>
<evidence type="ECO:0000313" key="1">
    <source>
        <dbReference type="EMBL" id="ART79086.1"/>
    </source>
</evidence>
<sequence>MAYFIESETYIEQTFRRRSVTREALNRLEFEDCIFEQCDFSESIFTHCKFIDCTFKDCNLSLINMQSTRWFGVQFFECKLVGVDWTTADWPPFHLDSELSFERCILNDGSFFGLTLQGLRLVECKCHDMDFREGDFSHSTLIDNDFSHSVFMRTNLQSCDFTGSSNFNIHLLENTLDNAKFSRFEALTLLYSLNIELVD</sequence>
<protein>
    <recommendedName>
        <fullName evidence="3">Pentapeptide repeat-containing protein</fullName>
    </recommendedName>
</protein>
<dbReference type="Gene3D" id="2.160.20.80">
    <property type="entry name" value="E3 ubiquitin-protein ligase SopA"/>
    <property type="match status" value="1"/>
</dbReference>
<dbReference type="OrthoDB" id="5290767at2"/>
<dbReference type="Pfam" id="PF13599">
    <property type="entry name" value="Pentapeptide_4"/>
    <property type="match status" value="1"/>
</dbReference>
<name>A0A1Y0CVX9_9GAMM</name>
<dbReference type="PANTHER" id="PTHR42999">
    <property type="entry name" value="ANTIBIOTIC RESISTANCE PROTEIN MCBG"/>
    <property type="match status" value="1"/>
</dbReference>
<evidence type="ECO:0000313" key="2">
    <source>
        <dbReference type="Proteomes" id="UP000243793"/>
    </source>
</evidence>
<keyword evidence="2" id="KW-1185">Reference proteome</keyword>
<dbReference type="RefSeq" id="WP_086962502.1">
    <property type="nucleotide sequence ID" value="NZ_CP021376.1"/>
</dbReference>
<dbReference type="AlphaFoldDB" id="A0A1Y0CVX9"/>
<evidence type="ECO:0008006" key="3">
    <source>
        <dbReference type="Google" id="ProtNLM"/>
    </source>
</evidence>
<organism evidence="1 2">
    <name type="scientific">Oceanisphaera avium</name>
    <dbReference type="NCBI Taxonomy" id="1903694"/>
    <lineage>
        <taxon>Bacteria</taxon>
        <taxon>Pseudomonadati</taxon>
        <taxon>Pseudomonadota</taxon>
        <taxon>Gammaproteobacteria</taxon>
        <taxon>Aeromonadales</taxon>
        <taxon>Aeromonadaceae</taxon>
        <taxon>Oceanisphaera</taxon>
    </lineage>
</organism>
<reference evidence="2" key="1">
    <citation type="submission" date="2017-05" db="EMBL/GenBank/DDBJ databases">
        <authorList>
            <person name="Sung H."/>
        </authorList>
    </citation>
    <scope>NUCLEOTIDE SEQUENCE [LARGE SCALE GENOMIC DNA]</scope>
    <source>
        <strain evidence="2">AMac2203</strain>
    </source>
</reference>
<dbReference type="Proteomes" id="UP000243793">
    <property type="component" value="Chromosome"/>
</dbReference>
<proteinExistence type="predicted"/>